<name>A0ABU9STX3_9ALTE</name>
<dbReference type="InterPro" id="IPR002048">
    <property type="entry name" value="EF_hand_dom"/>
</dbReference>
<dbReference type="Proteomes" id="UP001461163">
    <property type="component" value="Unassembled WGS sequence"/>
</dbReference>
<keyword evidence="4" id="KW-1185">Reference proteome</keyword>
<dbReference type="PROSITE" id="PS00018">
    <property type="entry name" value="EF_HAND_1"/>
    <property type="match status" value="1"/>
</dbReference>
<dbReference type="EMBL" id="JBBMQS010000004">
    <property type="protein sequence ID" value="MEM5497329.1"/>
    <property type="molecule type" value="Genomic_DNA"/>
</dbReference>
<gene>
    <name evidence="3" type="ORF">WNY77_08005</name>
</gene>
<dbReference type="PROSITE" id="PS50222">
    <property type="entry name" value="EF_HAND_2"/>
    <property type="match status" value="1"/>
</dbReference>
<dbReference type="SUPFAM" id="SSF47473">
    <property type="entry name" value="EF-hand"/>
    <property type="match status" value="1"/>
</dbReference>
<reference evidence="3 4" key="1">
    <citation type="submission" date="2024-03" db="EMBL/GenBank/DDBJ databases">
        <title>Community enrichment and isolation of bacterial strains for fucoidan degradation.</title>
        <authorList>
            <person name="Sichert A."/>
        </authorList>
    </citation>
    <scope>NUCLEOTIDE SEQUENCE [LARGE SCALE GENOMIC DNA]</scope>
    <source>
        <strain evidence="3 4">AS12</strain>
    </source>
</reference>
<protein>
    <submittedName>
        <fullName evidence="3">EF-hand domain-containing protein</fullName>
    </submittedName>
</protein>
<dbReference type="InterPro" id="IPR011992">
    <property type="entry name" value="EF-hand-dom_pair"/>
</dbReference>
<evidence type="ECO:0000313" key="3">
    <source>
        <dbReference type="EMBL" id="MEM5497329.1"/>
    </source>
</evidence>
<evidence type="ECO:0000313" key="4">
    <source>
        <dbReference type="Proteomes" id="UP001461163"/>
    </source>
</evidence>
<dbReference type="Gene3D" id="1.10.238.10">
    <property type="entry name" value="EF-hand"/>
    <property type="match status" value="1"/>
</dbReference>
<organism evidence="3 4">
    <name type="scientific">Paraglaciecola mesophila</name>
    <dbReference type="NCBI Taxonomy" id="197222"/>
    <lineage>
        <taxon>Bacteria</taxon>
        <taxon>Pseudomonadati</taxon>
        <taxon>Pseudomonadota</taxon>
        <taxon>Gammaproteobacteria</taxon>
        <taxon>Alteromonadales</taxon>
        <taxon>Alteromonadaceae</taxon>
        <taxon>Paraglaciecola</taxon>
    </lineage>
</organism>
<proteinExistence type="predicted"/>
<sequence>MKKLIVITSLLFASSSVLAQDDIMDALDADNDGRISLEEASSDAALSSVFTELDVNKDGYLSASELES</sequence>
<dbReference type="RefSeq" id="WP_006993333.1">
    <property type="nucleotide sequence ID" value="NZ_JBBMQS010000004.1"/>
</dbReference>
<feature type="domain" description="EF-hand" evidence="2">
    <location>
        <begin position="41"/>
        <end position="68"/>
    </location>
</feature>
<feature type="chain" id="PRO_5046670355" evidence="1">
    <location>
        <begin position="20"/>
        <end position="68"/>
    </location>
</feature>
<evidence type="ECO:0000256" key="1">
    <source>
        <dbReference type="SAM" id="SignalP"/>
    </source>
</evidence>
<evidence type="ECO:0000259" key="2">
    <source>
        <dbReference type="PROSITE" id="PS50222"/>
    </source>
</evidence>
<dbReference type="InterPro" id="IPR018247">
    <property type="entry name" value="EF_Hand_1_Ca_BS"/>
</dbReference>
<dbReference type="Pfam" id="PF13202">
    <property type="entry name" value="EF-hand_5"/>
    <property type="match status" value="2"/>
</dbReference>
<keyword evidence="1" id="KW-0732">Signal</keyword>
<feature type="signal peptide" evidence="1">
    <location>
        <begin position="1"/>
        <end position="19"/>
    </location>
</feature>
<accession>A0ABU9STX3</accession>
<comment type="caution">
    <text evidence="3">The sequence shown here is derived from an EMBL/GenBank/DDBJ whole genome shotgun (WGS) entry which is preliminary data.</text>
</comment>